<evidence type="ECO:0000313" key="1">
    <source>
        <dbReference type="EMBL" id="JAE10723.1"/>
    </source>
</evidence>
<dbReference type="EMBL" id="GBRH01187173">
    <property type="protein sequence ID" value="JAE10723.1"/>
    <property type="molecule type" value="Transcribed_RNA"/>
</dbReference>
<reference evidence="1" key="1">
    <citation type="submission" date="2014-09" db="EMBL/GenBank/DDBJ databases">
        <authorList>
            <person name="Magalhaes I.L.F."/>
            <person name="Oliveira U."/>
            <person name="Santos F.R."/>
            <person name="Vidigal T.H.D.A."/>
            <person name="Brescovit A.D."/>
            <person name="Santos A.J."/>
        </authorList>
    </citation>
    <scope>NUCLEOTIDE SEQUENCE</scope>
    <source>
        <tissue evidence="1">Shoot tissue taken approximately 20 cm above the soil surface</tissue>
    </source>
</reference>
<reference evidence="1" key="2">
    <citation type="journal article" date="2015" name="Data Brief">
        <title>Shoot transcriptome of the giant reed, Arundo donax.</title>
        <authorList>
            <person name="Barrero R.A."/>
            <person name="Guerrero F.D."/>
            <person name="Moolhuijzen P."/>
            <person name="Goolsby J.A."/>
            <person name="Tidwell J."/>
            <person name="Bellgard S.E."/>
            <person name="Bellgard M.I."/>
        </authorList>
    </citation>
    <scope>NUCLEOTIDE SEQUENCE</scope>
    <source>
        <tissue evidence="1">Shoot tissue taken approximately 20 cm above the soil surface</tissue>
    </source>
</reference>
<proteinExistence type="predicted"/>
<protein>
    <submittedName>
        <fullName evidence="1">Dof1</fullName>
    </submittedName>
</protein>
<name>A0A0A9FQY4_ARUDO</name>
<sequence>MRGAVGGIKHASNQVLA</sequence>
<organism evidence="1">
    <name type="scientific">Arundo donax</name>
    <name type="common">Giant reed</name>
    <name type="synonym">Donax arundinaceus</name>
    <dbReference type="NCBI Taxonomy" id="35708"/>
    <lineage>
        <taxon>Eukaryota</taxon>
        <taxon>Viridiplantae</taxon>
        <taxon>Streptophyta</taxon>
        <taxon>Embryophyta</taxon>
        <taxon>Tracheophyta</taxon>
        <taxon>Spermatophyta</taxon>
        <taxon>Magnoliopsida</taxon>
        <taxon>Liliopsida</taxon>
        <taxon>Poales</taxon>
        <taxon>Poaceae</taxon>
        <taxon>PACMAD clade</taxon>
        <taxon>Arundinoideae</taxon>
        <taxon>Arundineae</taxon>
        <taxon>Arundo</taxon>
    </lineage>
</organism>
<dbReference type="AlphaFoldDB" id="A0A0A9FQY4"/>
<accession>A0A0A9FQY4</accession>